<protein>
    <recommendedName>
        <fullName evidence="1">Reverse transcriptase domain-containing protein</fullName>
    </recommendedName>
</protein>
<accession>A0A0A9B3W4</accession>
<dbReference type="AlphaFoldDB" id="A0A0A9B3W4"/>
<feature type="domain" description="Reverse transcriptase" evidence="1">
    <location>
        <begin position="123"/>
        <end position="399"/>
    </location>
</feature>
<dbReference type="PANTHER" id="PTHR31635:SF196">
    <property type="entry name" value="REVERSE TRANSCRIPTASE DOMAIN-CONTAINING PROTEIN-RELATED"/>
    <property type="match status" value="1"/>
</dbReference>
<dbReference type="PROSITE" id="PS50878">
    <property type="entry name" value="RT_POL"/>
    <property type="match status" value="1"/>
</dbReference>
<dbReference type="EMBL" id="GBRH01243888">
    <property type="protein sequence ID" value="JAD54007.1"/>
    <property type="molecule type" value="Transcribed_RNA"/>
</dbReference>
<sequence length="557" mass="63253">MLILPFFIYMPVIGSERILLERHKWMIIFILIMMTSIKQWILFFEDLIGNAGSRERSINLDMLQLQPQDLSDLDNPFMEVEVWQTIKDLPPDKAPGPDGFTGRFYRSCWHIIKGDLMMALTALYNGDQRMLGMLNSAYLTLIPKKPDAIRVGDYRPISLVHSFAKLITKILANPLAPKLNELVSTNQSAFIQRRCIQDNFFLVQQTARFLHHQKDPRILLKLDISKAFDSVQWPFLLEVLSHLGFGDRWRNILCGLLFTASTQVMVNGVPRVSISHQRGLRQGDPLSPMLFIIVMDCLNALISRASSEGLLQPLARRALPHRMSLYVDDVVLFVRPLASDLIMIKEILELFGDATGLRTNIQKCSFSPIQCTNAEISTVKEEFHCEKQDFPLNYLGLPLSLRKLTMGQLQHILDKLADKLPGWKAALMHPAGRLILVRAVLTAISIHLLIALDVPKGLIKAIDKIRRAFLWKGKKEVNGGHCAVAWSKDCRPLELGGLGIHNLELLSWSLRMRWLWLQQTQPDKPWAGFKFQVHNNVKALFLAAVTTNVGSGMNTLF</sequence>
<dbReference type="InterPro" id="IPR043502">
    <property type="entry name" value="DNA/RNA_pol_sf"/>
</dbReference>
<dbReference type="InterPro" id="IPR000477">
    <property type="entry name" value="RT_dom"/>
</dbReference>
<evidence type="ECO:0000313" key="2">
    <source>
        <dbReference type="EMBL" id="JAD54007.1"/>
    </source>
</evidence>
<dbReference type="SUPFAM" id="SSF56672">
    <property type="entry name" value="DNA/RNA polymerases"/>
    <property type="match status" value="1"/>
</dbReference>
<evidence type="ECO:0000259" key="1">
    <source>
        <dbReference type="PROSITE" id="PS50878"/>
    </source>
</evidence>
<reference evidence="2" key="2">
    <citation type="journal article" date="2015" name="Data Brief">
        <title>Shoot transcriptome of the giant reed, Arundo donax.</title>
        <authorList>
            <person name="Barrero R.A."/>
            <person name="Guerrero F.D."/>
            <person name="Moolhuijzen P."/>
            <person name="Goolsby J.A."/>
            <person name="Tidwell J."/>
            <person name="Bellgard S.E."/>
            <person name="Bellgard M.I."/>
        </authorList>
    </citation>
    <scope>NUCLEOTIDE SEQUENCE</scope>
    <source>
        <tissue evidence="2">Shoot tissue taken approximately 20 cm above the soil surface</tissue>
    </source>
</reference>
<reference evidence="2" key="1">
    <citation type="submission" date="2014-09" db="EMBL/GenBank/DDBJ databases">
        <authorList>
            <person name="Magalhaes I.L.F."/>
            <person name="Oliveira U."/>
            <person name="Santos F.R."/>
            <person name="Vidigal T.H.D.A."/>
            <person name="Brescovit A.D."/>
            <person name="Santos A.J."/>
        </authorList>
    </citation>
    <scope>NUCLEOTIDE SEQUENCE</scope>
    <source>
        <tissue evidence="2">Shoot tissue taken approximately 20 cm above the soil surface</tissue>
    </source>
</reference>
<dbReference type="Pfam" id="PF00078">
    <property type="entry name" value="RVT_1"/>
    <property type="match status" value="1"/>
</dbReference>
<name>A0A0A9B3W4_ARUDO</name>
<dbReference type="PANTHER" id="PTHR31635">
    <property type="entry name" value="REVERSE TRANSCRIPTASE DOMAIN-CONTAINING PROTEIN-RELATED"/>
    <property type="match status" value="1"/>
</dbReference>
<proteinExistence type="predicted"/>
<organism evidence="2">
    <name type="scientific">Arundo donax</name>
    <name type="common">Giant reed</name>
    <name type="synonym">Donax arundinaceus</name>
    <dbReference type="NCBI Taxonomy" id="35708"/>
    <lineage>
        <taxon>Eukaryota</taxon>
        <taxon>Viridiplantae</taxon>
        <taxon>Streptophyta</taxon>
        <taxon>Embryophyta</taxon>
        <taxon>Tracheophyta</taxon>
        <taxon>Spermatophyta</taxon>
        <taxon>Magnoliopsida</taxon>
        <taxon>Liliopsida</taxon>
        <taxon>Poales</taxon>
        <taxon>Poaceae</taxon>
        <taxon>PACMAD clade</taxon>
        <taxon>Arundinoideae</taxon>
        <taxon>Arundineae</taxon>
        <taxon>Arundo</taxon>
    </lineage>
</organism>
<dbReference type="CDD" id="cd01650">
    <property type="entry name" value="RT_nLTR_like"/>
    <property type="match status" value="1"/>
</dbReference>